<accession>A0ACC2MDJ0</accession>
<evidence type="ECO:0000313" key="2">
    <source>
        <dbReference type="Proteomes" id="UP001234297"/>
    </source>
</evidence>
<evidence type="ECO:0000313" key="1">
    <source>
        <dbReference type="EMBL" id="KAJ8643749.1"/>
    </source>
</evidence>
<dbReference type="EMBL" id="CM056810">
    <property type="protein sequence ID" value="KAJ8643749.1"/>
    <property type="molecule type" value="Genomic_DNA"/>
</dbReference>
<organism evidence="1 2">
    <name type="scientific">Persea americana</name>
    <name type="common">Avocado</name>
    <dbReference type="NCBI Taxonomy" id="3435"/>
    <lineage>
        <taxon>Eukaryota</taxon>
        <taxon>Viridiplantae</taxon>
        <taxon>Streptophyta</taxon>
        <taxon>Embryophyta</taxon>
        <taxon>Tracheophyta</taxon>
        <taxon>Spermatophyta</taxon>
        <taxon>Magnoliopsida</taxon>
        <taxon>Magnoliidae</taxon>
        <taxon>Laurales</taxon>
        <taxon>Lauraceae</taxon>
        <taxon>Persea</taxon>
    </lineage>
</organism>
<keyword evidence="2" id="KW-1185">Reference proteome</keyword>
<sequence>MLHRQLSTVVSAPLMLPLSKLENERTRSVDSSYPIRNRTRGYKAYTIQMALSRICHVDSTPFVPGVWRKRADHPTWQPRVLVVTEPLSRRRSRNGVLRHHWPLSSRSHVGSTSSFKVGCGARRPPSSCLSSTETNMCRLAYARDTHAPP</sequence>
<reference evidence="1 2" key="1">
    <citation type="journal article" date="2022" name="Hortic Res">
        <title>A haplotype resolved chromosomal level avocado genome allows analysis of novel avocado genes.</title>
        <authorList>
            <person name="Nath O."/>
            <person name="Fletcher S.J."/>
            <person name="Hayward A."/>
            <person name="Shaw L.M."/>
            <person name="Masouleh A.K."/>
            <person name="Furtado A."/>
            <person name="Henry R.J."/>
            <person name="Mitter N."/>
        </authorList>
    </citation>
    <scope>NUCLEOTIDE SEQUENCE [LARGE SCALE GENOMIC DNA]</scope>
    <source>
        <strain evidence="2">cv. Hass</strain>
    </source>
</reference>
<comment type="caution">
    <text evidence="1">The sequence shown here is derived from an EMBL/GenBank/DDBJ whole genome shotgun (WGS) entry which is preliminary data.</text>
</comment>
<proteinExistence type="predicted"/>
<name>A0ACC2MDJ0_PERAE</name>
<protein>
    <submittedName>
        <fullName evidence="1">Uncharacterized protein</fullName>
    </submittedName>
</protein>
<gene>
    <name evidence="1" type="ORF">MRB53_005497</name>
</gene>
<dbReference type="Proteomes" id="UP001234297">
    <property type="component" value="Chromosome 2"/>
</dbReference>